<comment type="similarity">
    <text evidence="1">Belongs to the universal stress protein A family.</text>
</comment>
<dbReference type="PANTHER" id="PTHR46268:SF6">
    <property type="entry name" value="UNIVERSAL STRESS PROTEIN UP12"/>
    <property type="match status" value="1"/>
</dbReference>
<reference evidence="3 4" key="1">
    <citation type="submission" date="2022-01" db="EMBL/GenBank/DDBJ databases">
        <title>Maritalea mediterranea sp. nov., isolated from marine plastic residues from the Malva-rosa beach (Valencia, Spain).</title>
        <authorList>
            <person name="Vidal-Verdu A."/>
            <person name="Molina-Menor E."/>
            <person name="Pascual J."/>
            <person name="Pereto J."/>
            <person name="Porcar M."/>
        </authorList>
    </citation>
    <scope>NUCLEOTIDE SEQUENCE [LARGE SCALE GENOMIC DNA]</scope>
    <source>
        <strain evidence="3 4">P4.10X</strain>
    </source>
</reference>
<dbReference type="PANTHER" id="PTHR46268">
    <property type="entry name" value="STRESS RESPONSE PROTEIN NHAX"/>
    <property type="match status" value="1"/>
</dbReference>
<proteinExistence type="inferred from homology"/>
<organism evidence="3 4">
    <name type="scientific">Maritalea mediterranea</name>
    <dbReference type="NCBI Taxonomy" id="2909667"/>
    <lineage>
        <taxon>Bacteria</taxon>
        <taxon>Pseudomonadati</taxon>
        <taxon>Pseudomonadota</taxon>
        <taxon>Alphaproteobacteria</taxon>
        <taxon>Hyphomicrobiales</taxon>
        <taxon>Devosiaceae</taxon>
        <taxon>Maritalea</taxon>
    </lineage>
</organism>
<name>A0ABS9E672_9HYPH</name>
<evidence type="ECO:0000256" key="1">
    <source>
        <dbReference type="ARBA" id="ARBA00008791"/>
    </source>
</evidence>
<dbReference type="PRINTS" id="PR01438">
    <property type="entry name" value="UNVRSLSTRESS"/>
</dbReference>
<dbReference type="InterPro" id="IPR014729">
    <property type="entry name" value="Rossmann-like_a/b/a_fold"/>
</dbReference>
<keyword evidence="4" id="KW-1185">Reference proteome</keyword>
<gene>
    <name evidence="3" type="ORF">L1I42_07685</name>
</gene>
<evidence type="ECO:0000313" key="4">
    <source>
        <dbReference type="Proteomes" id="UP001201217"/>
    </source>
</evidence>
<feature type="domain" description="UspA" evidence="2">
    <location>
        <begin position="1"/>
        <end position="135"/>
    </location>
</feature>
<dbReference type="SUPFAM" id="SSF52402">
    <property type="entry name" value="Adenine nucleotide alpha hydrolases-like"/>
    <property type="match status" value="1"/>
</dbReference>
<sequence length="135" mass="14395">MYKNILIGVALEHDGKIGGSLNVAQCLLAEGGKITALHVMEPISGYVEPYLPEGHHETRRHEAQAGLAAELGGVKDVTPVVMSGNAGRVIVEFADDHDIDCIIIASHQPGLQDYLLGSTAGRVVRHARCAVHVTR</sequence>
<comment type="caution">
    <text evidence="3">The sequence shown here is derived from an EMBL/GenBank/DDBJ whole genome shotgun (WGS) entry which is preliminary data.</text>
</comment>
<dbReference type="Gene3D" id="3.40.50.620">
    <property type="entry name" value="HUPs"/>
    <property type="match status" value="1"/>
</dbReference>
<dbReference type="EMBL" id="JAKGTI010000001">
    <property type="protein sequence ID" value="MCF4098366.1"/>
    <property type="molecule type" value="Genomic_DNA"/>
</dbReference>
<dbReference type="RefSeq" id="WP_236113890.1">
    <property type="nucleotide sequence ID" value="NZ_JAKGTI010000001.1"/>
</dbReference>
<dbReference type="InterPro" id="IPR006016">
    <property type="entry name" value="UspA"/>
</dbReference>
<accession>A0ABS9E672</accession>
<dbReference type="Proteomes" id="UP001201217">
    <property type="component" value="Unassembled WGS sequence"/>
</dbReference>
<dbReference type="InterPro" id="IPR006015">
    <property type="entry name" value="Universal_stress_UspA"/>
</dbReference>
<dbReference type="Pfam" id="PF00582">
    <property type="entry name" value="Usp"/>
    <property type="match status" value="1"/>
</dbReference>
<protein>
    <submittedName>
        <fullName evidence="3">Universal stress protein</fullName>
    </submittedName>
</protein>
<dbReference type="CDD" id="cd00293">
    <property type="entry name" value="USP-like"/>
    <property type="match status" value="1"/>
</dbReference>
<evidence type="ECO:0000313" key="3">
    <source>
        <dbReference type="EMBL" id="MCF4098366.1"/>
    </source>
</evidence>
<evidence type="ECO:0000259" key="2">
    <source>
        <dbReference type="Pfam" id="PF00582"/>
    </source>
</evidence>